<comment type="caution">
    <text evidence="2">The sequence shown here is derived from an EMBL/GenBank/DDBJ whole genome shotgun (WGS) entry which is preliminary data.</text>
</comment>
<organism evidence="2 3">
    <name type="scientific">Oedothorax gibbosus</name>
    <dbReference type="NCBI Taxonomy" id="931172"/>
    <lineage>
        <taxon>Eukaryota</taxon>
        <taxon>Metazoa</taxon>
        <taxon>Ecdysozoa</taxon>
        <taxon>Arthropoda</taxon>
        <taxon>Chelicerata</taxon>
        <taxon>Arachnida</taxon>
        <taxon>Araneae</taxon>
        <taxon>Araneomorphae</taxon>
        <taxon>Entelegynae</taxon>
        <taxon>Araneoidea</taxon>
        <taxon>Linyphiidae</taxon>
        <taxon>Erigoninae</taxon>
        <taxon>Oedothorax</taxon>
    </lineage>
</organism>
<reference evidence="2 3" key="1">
    <citation type="journal article" date="2022" name="Nat. Ecol. Evol.">
        <title>A masculinizing supergene underlies an exaggerated male reproductive morph in a spider.</title>
        <authorList>
            <person name="Hendrickx F."/>
            <person name="De Corte Z."/>
            <person name="Sonet G."/>
            <person name="Van Belleghem S.M."/>
            <person name="Kostlbacher S."/>
            <person name="Vangestel C."/>
        </authorList>
    </citation>
    <scope>NUCLEOTIDE SEQUENCE [LARGE SCALE GENOMIC DNA]</scope>
    <source>
        <strain evidence="2">W744_W776</strain>
    </source>
</reference>
<dbReference type="EMBL" id="JAFNEN010000046">
    <property type="protein sequence ID" value="KAG8198000.1"/>
    <property type="molecule type" value="Genomic_DNA"/>
</dbReference>
<dbReference type="AlphaFoldDB" id="A0AAV6VMR9"/>
<evidence type="ECO:0000313" key="2">
    <source>
        <dbReference type="EMBL" id="KAG8198000.1"/>
    </source>
</evidence>
<feature type="region of interest" description="Disordered" evidence="1">
    <location>
        <begin position="1"/>
        <end position="34"/>
    </location>
</feature>
<name>A0AAV6VMR9_9ARAC</name>
<proteinExistence type="predicted"/>
<keyword evidence="3" id="KW-1185">Reference proteome</keyword>
<sequence>MPNVHDIADKRTTEQLLSRERTKNKKGTTAWRRSTPRRIRRETPRMVQEINRTIPQMPNVHDIADKRTTEQLLSRERTKNKKGTTGIIIQRSGG</sequence>
<dbReference type="Proteomes" id="UP000827092">
    <property type="component" value="Unassembled WGS sequence"/>
</dbReference>
<evidence type="ECO:0000256" key="1">
    <source>
        <dbReference type="SAM" id="MobiDB-lite"/>
    </source>
</evidence>
<protein>
    <submittedName>
        <fullName evidence="2">Uncharacterized protein</fullName>
    </submittedName>
</protein>
<feature type="compositionally biased region" description="Basic and acidic residues" evidence="1">
    <location>
        <begin position="1"/>
        <end position="21"/>
    </location>
</feature>
<accession>A0AAV6VMR9</accession>
<evidence type="ECO:0000313" key="3">
    <source>
        <dbReference type="Proteomes" id="UP000827092"/>
    </source>
</evidence>
<feature type="region of interest" description="Disordered" evidence="1">
    <location>
        <begin position="74"/>
        <end position="94"/>
    </location>
</feature>
<gene>
    <name evidence="2" type="ORF">JTE90_029394</name>
</gene>